<evidence type="ECO:0000313" key="3">
    <source>
        <dbReference type="Proteomes" id="UP000604046"/>
    </source>
</evidence>
<keyword evidence="3" id="KW-1185">Reference proteome</keyword>
<evidence type="ECO:0008006" key="4">
    <source>
        <dbReference type="Google" id="ProtNLM"/>
    </source>
</evidence>
<reference evidence="2" key="1">
    <citation type="submission" date="2021-02" db="EMBL/GenBank/DDBJ databases">
        <authorList>
            <person name="Dougan E. K."/>
            <person name="Rhodes N."/>
            <person name="Thang M."/>
            <person name="Chan C."/>
        </authorList>
    </citation>
    <scope>NUCLEOTIDE SEQUENCE</scope>
</reference>
<evidence type="ECO:0000256" key="1">
    <source>
        <dbReference type="ARBA" id="ARBA00022737"/>
    </source>
</evidence>
<accession>A0A812MBD6</accession>
<keyword evidence="1" id="KW-0677">Repeat</keyword>
<dbReference type="Proteomes" id="UP000604046">
    <property type="component" value="Unassembled WGS sequence"/>
</dbReference>
<sequence length="254" mass="27417">MALQCCNADQAAHAGPQLSLKLQAWRRNPRGALRSLSAGWVEASQILQLLLAASIQTNVYHFNAVLGAVARAKRWPRALQMLRSMRNHPETAADVVSLNAAIHAGEKGRLWQVAHALLQLLQELGGVPSSISYNSCISACSGRAWPHAVALANAMVSGNAAPDVITCNAVGSACSVVDWRRSAAYLSRLHAAVVLPDVISHNTVANSLESSRWSWALGNLPRMRQSALRPSSVSFGTLMKLCEDLRLAKPWQEC</sequence>
<evidence type="ECO:0000313" key="2">
    <source>
        <dbReference type="EMBL" id="CAE7258665.1"/>
    </source>
</evidence>
<dbReference type="InterPro" id="IPR011990">
    <property type="entry name" value="TPR-like_helical_dom_sf"/>
</dbReference>
<dbReference type="AlphaFoldDB" id="A0A812MBD6"/>
<proteinExistence type="predicted"/>
<gene>
    <name evidence="2" type="ORF">SNAT2548_LOCUS13470</name>
</gene>
<protein>
    <recommendedName>
        <fullName evidence="4">Pentatricopeptide repeat-containing protein</fullName>
    </recommendedName>
</protein>
<comment type="caution">
    <text evidence="2">The sequence shown here is derived from an EMBL/GenBank/DDBJ whole genome shotgun (WGS) entry which is preliminary data.</text>
</comment>
<dbReference type="Gene3D" id="1.25.40.10">
    <property type="entry name" value="Tetratricopeptide repeat domain"/>
    <property type="match status" value="2"/>
</dbReference>
<dbReference type="EMBL" id="CAJNDS010001413">
    <property type="protein sequence ID" value="CAE7258665.1"/>
    <property type="molecule type" value="Genomic_DNA"/>
</dbReference>
<name>A0A812MBD6_9DINO</name>
<dbReference type="OrthoDB" id="410307at2759"/>
<organism evidence="2 3">
    <name type="scientific">Symbiodinium natans</name>
    <dbReference type="NCBI Taxonomy" id="878477"/>
    <lineage>
        <taxon>Eukaryota</taxon>
        <taxon>Sar</taxon>
        <taxon>Alveolata</taxon>
        <taxon>Dinophyceae</taxon>
        <taxon>Suessiales</taxon>
        <taxon>Symbiodiniaceae</taxon>
        <taxon>Symbiodinium</taxon>
    </lineage>
</organism>
<dbReference type="PANTHER" id="PTHR47447:SF17">
    <property type="entry name" value="OS12G0638900 PROTEIN"/>
    <property type="match status" value="1"/>
</dbReference>
<dbReference type="PANTHER" id="PTHR47447">
    <property type="entry name" value="OS03G0856100 PROTEIN"/>
    <property type="match status" value="1"/>
</dbReference>